<dbReference type="Proteomes" id="UP000297613">
    <property type="component" value="Unassembled WGS sequence"/>
</dbReference>
<feature type="chain" id="PRO_5044426147" description="Lipoprotein" evidence="1">
    <location>
        <begin position="24"/>
        <end position="112"/>
    </location>
</feature>
<gene>
    <name evidence="2" type="ORF">EHQ83_17485</name>
</gene>
<proteinExistence type="predicted"/>
<name>A0A6N4QW02_9LEPT</name>
<dbReference type="AlphaFoldDB" id="A0A6N4QW02"/>
<evidence type="ECO:0000313" key="2">
    <source>
        <dbReference type="EMBL" id="TGL80090.1"/>
    </source>
</evidence>
<protein>
    <recommendedName>
        <fullName evidence="4">Lipoprotein</fullName>
    </recommendedName>
</protein>
<feature type="signal peptide" evidence="1">
    <location>
        <begin position="1"/>
        <end position="23"/>
    </location>
</feature>
<evidence type="ECO:0000256" key="1">
    <source>
        <dbReference type="SAM" id="SignalP"/>
    </source>
</evidence>
<dbReference type="EMBL" id="RQGM01000070">
    <property type="protein sequence ID" value="TGL80090.1"/>
    <property type="molecule type" value="Genomic_DNA"/>
</dbReference>
<organism evidence="2 3">
    <name type="scientific">Leptospira yasudae</name>
    <dbReference type="NCBI Taxonomy" id="2202201"/>
    <lineage>
        <taxon>Bacteria</taxon>
        <taxon>Pseudomonadati</taxon>
        <taxon>Spirochaetota</taxon>
        <taxon>Spirochaetia</taxon>
        <taxon>Leptospirales</taxon>
        <taxon>Leptospiraceae</taxon>
        <taxon>Leptospira</taxon>
    </lineage>
</organism>
<sequence length="112" mass="12697">MKKFRLILIACLFAFIFANCSIAPIKTVSAKDVPLNTKYKLGNSAVQIDYRLTRIFGIAINDPRDYGLLTSDLQTKENCAFLRNTEFGLINQAILFIEIMTTTVKAQCWVKE</sequence>
<keyword evidence="1" id="KW-0732">Signal</keyword>
<evidence type="ECO:0000313" key="3">
    <source>
        <dbReference type="Proteomes" id="UP000297613"/>
    </source>
</evidence>
<comment type="caution">
    <text evidence="2">The sequence shown here is derived from an EMBL/GenBank/DDBJ whole genome shotgun (WGS) entry which is preliminary data.</text>
</comment>
<accession>A0A6N4QW02</accession>
<reference evidence="2 3" key="1">
    <citation type="journal article" date="2019" name="PLoS Negl. Trop. Dis.">
        <title>Revisiting the worldwide diversity of Leptospira species in the environment.</title>
        <authorList>
            <person name="Vincent A.T."/>
            <person name="Schiettekatte O."/>
            <person name="Bourhy P."/>
            <person name="Veyrier F.J."/>
            <person name="Picardeau M."/>
        </authorList>
    </citation>
    <scope>NUCLEOTIDE SEQUENCE [LARGE SCALE GENOMIC DNA]</scope>
    <source>
        <strain evidence="2 3">201702445</strain>
    </source>
</reference>
<dbReference type="RefSeq" id="WP_135572435.1">
    <property type="nucleotide sequence ID" value="NZ_RQGK01000060.1"/>
</dbReference>
<evidence type="ECO:0008006" key="4">
    <source>
        <dbReference type="Google" id="ProtNLM"/>
    </source>
</evidence>